<keyword evidence="4" id="KW-1185">Reference proteome</keyword>
<proteinExistence type="predicted"/>
<gene>
    <name evidence="3" type="ORF">EDD36DRAFT_299041</name>
</gene>
<dbReference type="GO" id="GO:0007059">
    <property type="term" value="P:chromosome segregation"/>
    <property type="evidence" value="ECO:0007669"/>
    <property type="project" value="TreeGrafter"/>
</dbReference>
<protein>
    <submittedName>
        <fullName evidence="3">Uncharacterized protein</fullName>
    </submittedName>
</protein>
<feature type="region of interest" description="Disordered" evidence="2">
    <location>
        <begin position="86"/>
        <end position="178"/>
    </location>
</feature>
<dbReference type="Pfam" id="PF09447">
    <property type="entry name" value="Cnl2_NKP2"/>
    <property type="match status" value="1"/>
</dbReference>
<dbReference type="AlphaFoldDB" id="A0AAN6IBW4"/>
<dbReference type="GO" id="GO:0031511">
    <property type="term" value="C:Mis6-Sim4 complex"/>
    <property type="evidence" value="ECO:0007669"/>
    <property type="project" value="TreeGrafter"/>
</dbReference>
<dbReference type="PANTHER" id="PTHR28064:SF1">
    <property type="entry name" value="INNER KINETOCHORE SUBUNIT NKP2"/>
    <property type="match status" value="1"/>
</dbReference>
<keyword evidence="1" id="KW-0175">Coiled coil</keyword>
<evidence type="ECO:0000256" key="1">
    <source>
        <dbReference type="SAM" id="Coils"/>
    </source>
</evidence>
<evidence type="ECO:0000256" key="2">
    <source>
        <dbReference type="SAM" id="MobiDB-lite"/>
    </source>
</evidence>
<dbReference type="EMBL" id="MU404356">
    <property type="protein sequence ID" value="KAI1611736.1"/>
    <property type="molecule type" value="Genomic_DNA"/>
</dbReference>
<evidence type="ECO:0000313" key="3">
    <source>
        <dbReference type="EMBL" id="KAI1611736.1"/>
    </source>
</evidence>
<comment type="caution">
    <text evidence="3">The sequence shown here is derived from an EMBL/GenBank/DDBJ whole genome shotgun (WGS) entry which is preliminary data.</text>
</comment>
<feature type="coiled-coil region" evidence="1">
    <location>
        <begin position="211"/>
        <end position="238"/>
    </location>
</feature>
<name>A0AAN6IBW4_9EURO</name>
<accession>A0AAN6IBW4</accession>
<organism evidence="3 4">
    <name type="scientific">Exophiala viscosa</name>
    <dbReference type="NCBI Taxonomy" id="2486360"/>
    <lineage>
        <taxon>Eukaryota</taxon>
        <taxon>Fungi</taxon>
        <taxon>Dikarya</taxon>
        <taxon>Ascomycota</taxon>
        <taxon>Pezizomycotina</taxon>
        <taxon>Eurotiomycetes</taxon>
        <taxon>Chaetothyriomycetidae</taxon>
        <taxon>Chaetothyriales</taxon>
        <taxon>Herpotrichiellaceae</taxon>
        <taxon>Exophiala</taxon>
    </lineage>
</organism>
<feature type="compositionally biased region" description="Basic and acidic residues" evidence="2">
    <location>
        <begin position="86"/>
        <end position="96"/>
    </location>
</feature>
<evidence type="ECO:0000313" key="4">
    <source>
        <dbReference type="Proteomes" id="UP001203852"/>
    </source>
</evidence>
<reference evidence="3" key="1">
    <citation type="journal article" date="2022" name="bioRxiv">
        <title>Deciphering the potential niche of two novel black yeast fungi from a biological soil crust based on their genomes, phenotypes, and melanin regulation.</title>
        <authorList>
            <consortium name="DOE Joint Genome Institute"/>
            <person name="Carr E.C."/>
            <person name="Barton Q."/>
            <person name="Grambo S."/>
            <person name="Sullivan M."/>
            <person name="Renfro C.M."/>
            <person name="Kuo A."/>
            <person name="Pangilinan J."/>
            <person name="Lipzen A."/>
            <person name="Keymanesh K."/>
            <person name="Savage E."/>
            <person name="Barry K."/>
            <person name="Grigoriev I.V."/>
            <person name="Riekhof W.R."/>
            <person name="Harris S.S."/>
        </authorList>
    </citation>
    <scope>NUCLEOTIDE SEQUENCE</scope>
    <source>
        <strain evidence="3">JF 03-4F</strain>
    </source>
</reference>
<dbReference type="PANTHER" id="PTHR28064">
    <property type="entry name" value="INNER KINETOCHORE SUBUNIT NKP2"/>
    <property type="match status" value="1"/>
</dbReference>
<dbReference type="Proteomes" id="UP001203852">
    <property type="component" value="Unassembled WGS sequence"/>
</dbReference>
<sequence>MAPSPPTEAEILQSYLLHPSPLSTILPYSAFQALIPASSRQNLSLKRLYRDLQFQRNITIDDIRRRIEDECRRSTTLTARLARQIRREEDERERLRSSRAQQRNTNTLKGKRTATATGSTTDIHTNEGIPSGVSTRNAYHDDNQNANNDDSHDNDHHDHDDDSGPDAYEHNDGSSFTDAGIDIHIDRTLHGPLGSALPNKSQNSHTTESLLKGMKTAKGDLQSEIEALEAQIASVYKDCEERVGGLSDLRYGRFAQNRTSTESANGETSIEDEVVGALEELRARLQPANS</sequence>
<dbReference type="InterPro" id="IPR018565">
    <property type="entry name" value="Nkp2/Cnl2"/>
</dbReference>
<feature type="compositionally biased region" description="Polar residues" evidence="2">
    <location>
        <begin position="100"/>
        <end position="123"/>
    </location>
</feature>
<feature type="compositionally biased region" description="Basic and acidic residues" evidence="2">
    <location>
        <begin position="138"/>
        <end position="172"/>
    </location>
</feature>